<reference evidence="1" key="1">
    <citation type="submission" date="2022-12" db="EMBL/GenBank/DDBJ databases">
        <title>Reference genome sequencing for broad-spectrum identification of bacterial and archaeal isolates by mass spectrometry.</title>
        <authorList>
            <person name="Sekiguchi Y."/>
            <person name="Tourlousse D.M."/>
        </authorList>
    </citation>
    <scope>NUCLEOTIDE SEQUENCE</scope>
    <source>
        <strain evidence="1">10succ1</strain>
    </source>
</reference>
<protein>
    <submittedName>
        <fullName evidence="1">Uncharacterized protein</fullName>
    </submittedName>
</protein>
<gene>
    <name evidence="1" type="ORF">PM10SUCC1_19310</name>
</gene>
<dbReference type="AlphaFoldDB" id="A0A9W6LNA0"/>
<evidence type="ECO:0000313" key="1">
    <source>
        <dbReference type="EMBL" id="GLI56417.1"/>
    </source>
</evidence>
<dbReference type="RefSeq" id="WP_281835575.1">
    <property type="nucleotide sequence ID" value="NZ_BSDY01000008.1"/>
</dbReference>
<keyword evidence="2" id="KW-1185">Reference proteome</keyword>
<name>A0A9W6LNA0_9FUSO</name>
<sequence length="271" mass="32358">MKFKDFLRICNTIHERKIVKDEIFYGLIGKKAVEKKKFYYEGLKKEEALDKIIDFELREKDEEFLSLKAIIKIIKKIDYDDLVSETTMNDRFLIFIEKIGSKEDYTLSSEKHFKFVKAQILIVIFILIELGTSQALLNMYTTQAKDRITYIDLEMFFHQLYNFLEIYIEDPEMRDQVFNSFSSHFKFDMLMSYKNNLGRFSEIYELIDGYEKLETAELNVRIALVDQFDKTLNKVFYNIENAFKEGLNNNIEETNKNSKNIKFKFLESIGY</sequence>
<proteinExistence type="predicted"/>
<accession>A0A9W6LNA0</accession>
<organism evidence="1 2">
    <name type="scientific">Propionigenium maris DSM 9537</name>
    <dbReference type="NCBI Taxonomy" id="1123000"/>
    <lineage>
        <taxon>Bacteria</taxon>
        <taxon>Fusobacteriati</taxon>
        <taxon>Fusobacteriota</taxon>
        <taxon>Fusobacteriia</taxon>
        <taxon>Fusobacteriales</taxon>
        <taxon>Fusobacteriaceae</taxon>
        <taxon>Propionigenium</taxon>
    </lineage>
</organism>
<evidence type="ECO:0000313" key="2">
    <source>
        <dbReference type="Proteomes" id="UP001144471"/>
    </source>
</evidence>
<comment type="caution">
    <text evidence="1">The sequence shown here is derived from an EMBL/GenBank/DDBJ whole genome shotgun (WGS) entry which is preliminary data.</text>
</comment>
<dbReference type="EMBL" id="BSDY01000008">
    <property type="protein sequence ID" value="GLI56417.1"/>
    <property type="molecule type" value="Genomic_DNA"/>
</dbReference>
<dbReference type="Proteomes" id="UP001144471">
    <property type="component" value="Unassembled WGS sequence"/>
</dbReference>